<gene>
    <name evidence="3" type="ORF">GALMADRAFT_148645</name>
</gene>
<evidence type="ECO:0000313" key="4">
    <source>
        <dbReference type="Proteomes" id="UP000027222"/>
    </source>
</evidence>
<feature type="region of interest" description="Disordered" evidence="1">
    <location>
        <begin position="61"/>
        <end position="128"/>
    </location>
</feature>
<feature type="chain" id="PRO_5001648718" evidence="2">
    <location>
        <begin position="25"/>
        <end position="128"/>
    </location>
</feature>
<reference evidence="4" key="1">
    <citation type="journal article" date="2014" name="Proc. Natl. Acad. Sci. U.S.A.">
        <title>Extensive sampling of basidiomycete genomes demonstrates inadequacy of the white-rot/brown-rot paradigm for wood decay fungi.</title>
        <authorList>
            <person name="Riley R."/>
            <person name="Salamov A.A."/>
            <person name="Brown D.W."/>
            <person name="Nagy L.G."/>
            <person name="Floudas D."/>
            <person name="Held B.W."/>
            <person name="Levasseur A."/>
            <person name="Lombard V."/>
            <person name="Morin E."/>
            <person name="Otillar R."/>
            <person name="Lindquist E.A."/>
            <person name="Sun H."/>
            <person name="LaButti K.M."/>
            <person name="Schmutz J."/>
            <person name="Jabbour D."/>
            <person name="Luo H."/>
            <person name="Baker S.E."/>
            <person name="Pisabarro A.G."/>
            <person name="Walton J.D."/>
            <person name="Blanchette R.A."/>
            <person name="Henrissat B."/>
            <person name="Martin F."/>
            <person name="Cullen D."/>
            <person name="Hibbett D.S."/>
            <person name="Grigoriev I.V."/>
        </authorList>
    </citation>
    <scope>NUCLEOTIDE SEQUENCE [LARGE SCALE GENOMIC DNA]</scope>
    <source>
        <strain evidence="4">CBS 339.88</strain>
    </source>
</reference>
<evidence type="ECO:0000256" key="1">
    <source>
        <dbReference type="SAM" id="MobiDB-lite"/>
    </source>
</evidence>
<proteinExistence type="predicted"/>
<feature type="signal peptide" evidence="2">
    <location>
        <begin position="1"/>
        <end position="24"/>
    </location>
</feature>
<sequence>MTICVRRNLFVILIVSVCVHVNDAESPFAVLLPIRHPFPPSLPSPAPSSRHLPPFVPALSRTAYSSSHRPRPRSRAPDFPIKLPVLPPATQTKPAKSLPEPRTLPPPSSRLFPSVPSPPVQRTPSAEL</sequence>
<dbReference type="Proteomes" id="UP000027222">
    <property type="component" value="Unassembled WGS sequence"/>
</dbReference>
<dbReference type="HOGENOM" id="CLU_1959761_0_0_1"/>
<evidence type="ECO:0000313" key="3">
    <source>
        <dbReference type="EMBL" id="KDR65500.1"/>
    </source>
</evidence>
<accession>A0A067S3V4</accession>
<dbReference type="EMBL" id="KL142444">
    <property type="protein sequence ID" value="KDR65500.1"/>
    <property type="molecule type" value="Genomic_DNA"/>
</dbReference>
<name>A0A067S3V4_GALM3</name>
<evidence type="ECO:0000256" key="2">
    <source>
        <dbReference type="SAM" id="SignalP"/>
    </source>
</evidence>
<keyword evidence="2" id="KW-0732">Signal</keyword>
<dbReference type="AlphaFoldDB" id="A0A067S3V4"/>
<protein>
    <submittedName>
        <fullName evidence="3">Uncharacterized protein</fullName>
    </submittedName>
</protein>
<keyword evidence="4" id="KW-1185">Reference proteome</keyword>
<organism evidence="3 4">
    <name type="scientific">Galerina marginata (strain CBS 339.88)</name>
    <dbReference type="NCBI Taxonomy" id="685588"/>
    <lineage>
        <taxon>Eukaryota</taxon>
        <taxon>Fungi</taxon>
        <taxon>Dikarya</taxon>
        <taxon>Basidiomycota</taxon>
        <taxon>Agaricomycotina</taxon>
        <taxon>Agaricomycetes</taxon>
        <taxon>Agaricomycetidae</taxon>
        <taxon>Agaricales</taxon>
        <taxon>Agaricineae</taxon>
        <taxon>Strophariaceae</taxon>
        <taxon>Galerina</taxon>
    </lineage>
</organism>